<feature type="domain" description="Tetrapyrrole methylase" evidence="9">
    <location>
        <begin position="16"/>
        <end position="225"/>
    </location>
</feature>
<dbReference type="PANTHER" id="PTHR45790:SF3">
    <property type="entry name" value="S-ADENOSYL-L-METHIONINE-DEPENDENT UROPORPHYRINOGEN III METHYLTRANSFERASE, CHLOROPLASTIC"/>
    <property type="match status" value="1"/>
</dbReference>
<evidence type="ECO:0000256" key="8">
    <source>
        <dbReference type="RuleBase" id="RU003960"/>
    </source>
</evidence>
<protein>
    <recommendedName>
        <fullName evidence="2">uroporphyrinogen-III C-methyltransferase</fullName>
        <ecNumber evidence="2">2.1.1.107</ecNumber>
    </recommendedName>
</protein>
<keyword evidence="3 8" id="KW-0489">Methyltransferase</keyword>
<dbReference type="InterPro" id="IPR006366">
    <property type="entry name" value="CobA/CysG_C"/>
</dbReference>
<dbReference type="PROSITE" id="PS00840">
    <property type="entry name" value="SUMT_2"/>
    <property type="match status" value="1"/>
</dbReference>
<dbReference type="Proteomes" id="UP001161409">
    <property type="component" value="Unassembled WGS sequence"/>
</dbReference>
<comment type="similarity">
    <text evidence="1 8">Belongs to the precorrin methyltransferase family.</text>
</comment>
<evidence type="ECO:0000256" key="5">
    <source>
        <dbReference type="ARBA" id="ARBA00022691"/>
    </source>
</evidence>
<evidence type="ECO:0000259" key="9">
    <source>
        <dbReference type="Pfam" id="PF00590"/>
    </source>
</evidence>
<keyword evidence="6" id="KW-0627">Porphyrin biosynthesis</keyword>
<dbReference type="EC" id="2.1.1.107" evidence="2"/>
<evidence type="ECO:0000256" key="3">
    <source>
        <dbReference type="ARBA" id="ARBA00022603"/>
    </source>
</evidence>
<dbReference type="Pfam" id="PF00590">
    <property type="entry name" value="TP_methylase"/>
    <property type="match status" value="1"/>
</dbReference>
<evidence type="ECO:0000256" key="4">
    <source>
        <dbReference type="ARBA" id="ARBA00022679"/>
    </source>
</evidence>
<dbReference type="NCBIfam" id="TIGR01469">
    <property type="entry name" value="cobA_cysG_Cterm"/>
    <property type="match status" value="1"/>
</dbReference>
<comment type="pathway">
    <text evidence="7">Porphyrin-containing compound metabolism; siroheme biosynthesis; precorrin-2 from uroporphyrinogen III: step 1/1.</text>
</comment>
<evidence type="ECO:0000313" key="11">
    <source>
        <dbReference type="Proteomes" id="UP001161409"/>
    </source>
</evidence>
<proteinExistence type="inferred from homology"/>
<comment type="caution">
    <text evidence="10">The sequence shown here is derived from an EMBL/GenBank/DDBJ whole genome shotgun (WGS) entry which is preliminary data.</text>
</comment>
<evidence type="ECO:0000256" key="7">
    <source>
        <dbReference type="ARBA" id="ARBA00025705"/>
    </source>
</evidence>
<dbReference type="InterPro" id="IPR003043">
    <property type="entry name" value="Uropor_MeTrfase_CS"/>
</dbReference>
<keyword evidence="4 8" id="KW-0808">Transferase</keyword>
<name>A0ABQ5U2M7_9PROT</name>
<organism evidence="10 11">
    <name type="scientific">Sneathiella chinensis</name>
    <dbReference type="NCBI Taxonomy" id="349750"/>
    <lineage>
        <taxon>Bacteria</taxon>
        <taxon>Pseudomonadati</taxon>
        <taxon>Pseudomonadota</taxon>
        <taxon>Alphaproteobacteria</taxon>
        <taxon>Sneathiellales</taxon>
        <taxon>Sneathiellaceae</taxon>
        <taxon>Sneathiella</taxon>
    </lineage>
</organism>
<dbReference type="NCBIfam" id="NF004790">
    <property type="entry name" value="PRK06136.1"/>
    <property type="match status" value="1"/>
</dbReference>
<reference evidence="10" key="1">
    <citation type="journal article" date="2014" name="Int. J. Syst. Evol. Microbiol.">
        <title>Complete genome of a new Firmicutes species belonging to the dominant human colonic microbiota ('Ruminococcus bicirculans') reveals two chromosomes and a selective capacity to utilize plant glucans.</title>
        <authorList>
            <consortium name="NISC Comparative Sequencing Program"/>
            <person name="Wegmann U."/>
            <person name="Louis P."/>
            <person name="Goesmann A."/>
            <person name="Henrissat B."/>
            <person name="Duncan S.H."/>
            <person name="Flint H.J."/>
        </authorList>
    </citation>
    <scope>NUCLEOTIDE SEQUENCE</scope>
    <source>
        <strain evidence="10">NBRC 103408</strain>
    </source>
</reference>
<dbReference type="InterPro" id="IPR050161">
    <property type="entry name" value="Siro_Cobalamin_biosynth"/>
</dbReference>
<evidence type="ECO:0000256" key="6">
    <source>
        <dbReference type="ARBA" id="ARBA00023244"/>
    </source>
</evidence>
<evidence type="ECO:0000256" key="1">
    <source>
        <dbReference type="ARBA" id="ARBA00005879"/>
    </source>
</evidence>
<dbReference type="EMBL" id="BSNF01000006">
    <property type="protein sequence ID" value="GLQ06164.1"/>
    <property type="molecule type" value="Genomic_DNA"/>
</dbReference>
<gene>
    <name evidence="10" type="primary">cobA</name>
    <name evidence="10" type="ORF">GCM10007924_13850</name>
</gene>
<dbReference type="Gene3D" id="3.40.1010.10">
    <property type="entry name" value="Cobalt-precorrin-4 Transmethylase, Domain 1"/>
    <property type="match status" value="1"/>
</dbReference>
<dbReference type="SUPFAM" id="SSF53790">
    <property type="entry name" value="Tetrapyrrole methylase"/>
    <property type="match status" value="1"/>
</dbReference>
<dbReference type="InterPro" id="IPR000878">
    <property type="entry name" value="4pyrrol_Mease"/>
</dbReference>
<dbReference type="InterPro" id="IPR014777">
    <property type="entry name" value="4pyrrole_Mease_sub1"/>
</dbReference>
<dbReference type="PANTHER" id="PTHR45790">
    <property type="entry name" value="SIROHEME SYNTHASE-RELATED"/>
    <property type="match status" value="1"/>
</dbReference>
<evidence type="ECO:0000256" key="2">
    <source>
        <dbReference type="ARBA" id="ARBA00012162"/>
    </source>
</evidence>
<keyword evidence="11" id="KW-1185">Reference proteome</keyword>
<dbReference type="InterPro" id="IPR014776">
    <property type="entry name" value="4pyrrole_Mease_sub2"/>
</dbReference>
<dbReference type="Gene3D" id="3.30.950.10">
    <property type="entry name" value="Methyltransferase, Cobalt-precorrin-4 Transmethylase, Domain 2"/>
    <property type="match status" value="1"/>
</dbReference>
<keyword evidence="5" id="KW-0949">S-adenosyl-L-methionine</keyword>
<sequence>MDKILGKIPDFKPGSVWLLGAGPGDPGLLTLYAVAALQQADILVYDALVSKDILELTGPGCILEYAGKRGGKPSAKQKDISERLVALAKEGKRVLRLKGGDPYIFGRGGEEALTLKANNIPFRVIPGVSSGVGGLAFAGIPLTHRDTNSAATFVTGHDASGEVPSVNWEHIAKGSPVIVIYMGMKHIAIITEKLMGYGRSADEPVAIIADATTERQKVLTTTLSRATDDVAKSGIEPPALIVVGHVVDLHHKLDWFTQEANKQNNPSGDRD</sequence>
<evidence type="ECO:0000313" key="10">
    <source>
        <dbReference type="EMBL" id="GLQ06164.1"/>
    </source>
</evidence>
<reference evidence="10" key="2">
    <citation type="submission" date="2023-01" db="EMBL/GenBank/DDBJ databases">
        <title>Draft genome sequence of Sneathiella chinensis strain NBRC 103408.</title>
        <authorList>
            <person name="Sun Q."/>
            <person name="Mori K."/>
        </authorList>
    </citation>
    <scope>NUCLEOTIDE SEQUENCE</scope>
    <source>
        <strain evidence="10">NBRC 103408</strain>
    </source>
</reference>
<accession>A0ABQ5U2M7</accession>
<dbReference type="RefSeq" id="WP_169560222.1">
    <property type="nucleotide sequence ID" value="NZ_BSNF01000006.1"/>
</dbReference>
<dbReference type="CDD" id="cd11642">
    <property type="entry name" value="SUMT"/>
    <property type="match status" value="1"/>
</dbReference>
<dbReference type="InterPro" id="IPR035996">
    <property type="entry name" value="4pyrrol_Methylase_sf"/>
</dbReference>